<accession>A0A085NQU8</accession>
<proteinExistence type="predicted"/>
<keyword evidence="1" id="KW-1133">Transmembrane helix</keyword>
<dbReference type="AlphaFoldDB" id="A0A085NQU8"/>
<evidence type="ECO:0000256" key="1">
    <source>
        <dbReference type="SAM" id="Phobius"/>
    </source>
</evidence>
<sequence>MDSGQTVKHKRFLQGESDQYERSTASSSNFCWSSYETVLFPFLYQTAPRFDEREATLASHNQIGIVSSVDRTVIHLDVQIFAYCGHRNDSLKTARIDMAVFCFLFPATHHTIVLGVIISYFLFLLVLQQAAESLAVTEPAMTYRTALNDLTPPGIITKEGRS</sequence>
<keyword evidence="1" id="KW-0472">Membrane</keyword>
<dbReference type="EMBL" id="KL367480">
    <property type="protein sequence ID" value="KFD71844.1"/>
    <property type="molecule type" value="Genomic_DNA"/>
</dbReference>
<dbReference type="Proteomes" id="UP000030758">
    <property type="component" value="Unassembled WGS sequence"/>
</dbReference>
<organism evidence="2">
    <name type="scientific">Trichuris suis</name>
    <name type="common">pig whipworm</name>
    <dbReference type="NCBI Taxonomy" id="68888"/>
    <lineage>
        <taxon>Eukaryota</taxon>
        <taxon>Metazoa</taxon>
        <taxon>Ecdysozoa</taxon>
        <taxon>Nematoda</taxon>
        <taxon>Enoplea</taxon>
        <taxon>Dorylaimia</taxon>
        <taxon>Trichinellida</taxon>
        <taxon>Trichuridae</taxon>
        <taxon>Trichuris</taxon>
    </lineage>
</organism>
<evidence type="ECO:0000313" key="2">
    <source>
        <dbReference type="EMBL" id="KFD71844.1"/>
    </source>
</evidence>
<feature type="transmembrane region" description="Helical" evidence="1">
    <location>
        <begin position="100"/>
        <end position="127"/>
    </location>
</feature>
<reference evidence="2" key="1">
    <citation type="journal article" date="2014" name="Nat. Genet.">
        <title>Genome and transcriptome of the porcine whipworm Trichuris suis.</title>
        <authorList>
            <person name="Jex A.R."/>
            <person name="Nejsum P."/>
            <person name="Schwarz E.M."/>
            <person name="Hu L."/>
            <person name="Young N.D."/>
            <person name="Hall R.S."/>
            <person name="Korhonen P.K."/>
            <person name="Liao S."/>
            <person name="Thamsborg S."/>
            <person name="Xia J."/>
            <person name="Xu P."/>
            <person name="Wang S."/>
            <person name="Scheerlinck J.P."/>
            <person name="Hofmann A."/>
            <person name="Sternberg P.W."/>
            <person name="Wang J."/>
            <person name="Gasser R.B."/>
        </authorList>
    </citation>
    <scope>NUCLEOTIDE SEQUENCE [LARGE SCALE GENOMIC DNA]</scope>
    <source>
        <strain evidence="2">DCEP-RM93F</strain>
    </source>
</reference>
<keyword evidence="1" id="KW-0812">Transmembrane</keyword>
<name>A0A085NQU8_9BILA</name>
<gene>
    <name evidence="2" type="ORF">M514_15954</name>
</gene>
<protein>
    <submittedName>
        <fullName evidence="2">Uncharacterized protein</fullName>
    </submittedName>
</protein>